<evidence type="ECO:0000313" key="2">
    <source>
        <dbReference type="EMBL" id="GCE15730.1"/>
    </source>
</evidence>
<reference evidence="3" key="1">
    <citation type="submission" date="2018-12" db="EMBL/GenBank/DDBJ databases">
        <title>Tengunoibacter tsumagoiensis gen. nov., sp. nov., Dictyobacter kobayashii sp. nov., D. alpinus sp. nov., and D. joshuensis sp. nov. and description of Dictyobacteraceae fam. nov. within the order Ktedonobacterales isolated from Tengu-no-mugimeshi.</title>
        <authorList>
            <person name="Wang C.M."/>
            <person name="Zheng Y."/>
            <person name="Sakai Y."/>
            <person name="Toyoda A."/>
            <person name="Minakuchi Y."/>
            <person name="Abe K."/>
            <person name="Yokota A."/>
            <person name="Yabe S."/>
        </authorList>
    </citation>
    <scope>NUCLEOTIDE SEQUENCE [LARGE SCALE GENOMIC DNA]</scope>
    <source>
        <strain evidence="3">Uno3</strain>
    </source>
</reference>
<dbReference type="InterPro" id="IPR036736">
    <property type="entry name" value="ACP-like_sf"/>
</dbReference>
<dbReference type="PROSITE" id="PS50075">
    <property type="entry name" value="CARRIER"/>
    <property type="match status" value="1"/>
</dbReference>
<feature type="domain" description="Carrier" evidence="1">
    <location>
        <begin position="1"/>
        <end position="80"/>
    </location>
</feature>
<keyword evidence="3" id="KW-1185">Reference proteome</keyword>
<evidence type="ECO:0000259" key="1">
    <source>
        <dbReference type="PROSITE" id="PS50075"/>
    </source>
</evidence>
<comment type="caution">
    <text evidence="2">The sequence shown here is derived from an EMBL/GenBank/DDBJ whole genome shotgun (WGS) entry which is preliminary data.</text>
</comment>
<evidence type="ECO:0000313" key="3">
    <source>
        <dbReference type="Proteomes" id="UP000287352"/>
    </source>
</evidence>
<accession>A0A402A9A7</accession>
<gene>
    <name evidence="2" type="ORF">KTT_55890</name>
</gene>
<dbReference type="InterPro" id="IPR009081">
    <property type="entry name" value="PP-bd_ACP"/>
</dbReference>
<protein>
    <recommendedName>
        <fullName evidence="1">Carrier domain-containing protein</fullName>
    </recommendedName>
</protein>
<dbReference type="AlphaFoldDB" id="A0A402A9A7"/>
<dbReference type="Pfam" id="PF00550">
    <property type="entry name" value="PP-binding"/>
    <property type="match status" value="1"/>
</dbReference>
<dbReference type="Gene3D" id="1.10.1200.10">
    <property type="entry name" value="ACP-like"/>
    <property type="match status" value="1"/>
</dbReference>
<dbReference type="OrthoDB" id="677810at2"/>
<sequence length="85" mass="9849">MQRKQEIQEIVKNYIGTRISLDDLDEEINIFEEGLVNSLFAIELMTFLEKAFAIKVGMDDLDMSYYRSIHAIADFVMRKEAEGVV</sequence>
<name>A0A402A9A7_9CHLR</name>
<dbReference type="RefSeq" id="WP_126583152.1">
    <property type="nucleotide sequence ID" value="NZ_BIFR01000002.1"/>
</dbReference>
<dbReference type="EMBL" id="BIFR01000002">
    <property type="protein sequence ID" value="GCE15730.1"/>
    <property type="molecule type" value="Genomic_DNA"/>
</dbReference>
<dbReference type="SUPFAM" id="SSF47336">
    <property type="entry name" value="ACP-like"/>
    <property type="match status" value="1"/>
</dbReference>
<organism evidence="2 3">
    <name type="scientific">Tengunoibacter tsumagoiensis</name>
    <dbReference type="NCBI Taxonomy" id="2014871"/>
    <lineage>
        <taxon>Bacteria</taxon>
        <taxon>Bacillati</taxon>
        <taxon>Chloroflexota</taxon>
        <taxon>Ktedonobacteria</taxon>
        <taxon>Ktedonobacterales</taxon>
        <taxon>Dictyobacteraceae</taxon>
        <taxon>Tengunoibacter</taxon>
    </lineage>
</organism>
<dbReference type="Proteomes" id="UP000287352">
    <property type="component" value="Unassembled WGS sequence"/>
</dbReference>
<proteinExistence type="predicted"/>